<accession>A0ABQ5H4H4</accession>
<evidence type="ECO:0000313" key="1">
    <source>
        <dbReference type="EMBL" id="GJT82349.1"/>
    </source>
</evidence>
<dbReference type="Proteomes" id="UP001151760">
    <property type="component" value="Unassembled WGS sequence"/>
</dbReference>
<name>A0ABQ5H4H4_9ASTR</name>
<protein>
    <submittedName>
        <fullName evidence="1">Uncharacterized protein</fullName>
    </submittedName>
</protein>
<gene>
    <name evidence="1" type="ORF">Tco_1056691</name>
</gene>
<organism evidence="1 2">
    <name type="scientific">Tanacetum coccineum</name>
    <dbReference type="NCBI Taxonomy" id="301880"/>
    <lineage>
        <taxon>Eukaryota</taxon>
        <taxon>Viridiplantae</taxon>
        <taxon>Streptophyta</taxon>
        <taxon>Embryophyta</taxon>
        <taxon>Tracheophyta</taxon>
        <taxon>Spermatophyta</taxon>
        <taxon>Magnoliopsida</taxon>
        <taxon>eudicotyledons</taxon>
        <taxon>Gunneridae</taxon>
        <taxon>Pentapetalae</taxon>
        <taxon>asterids</taxon>
        <taxon>campanulids</taxon>
        <taxon>Asterales</taxon>
        <taxon>Asteraceae</taxon>
        <taxon>Asteroideae</taxon>
        <taxon>Anthemideae</taxon>
        <taxon>Anthemidinae</taxon>
        <taxon>Tanacetum</taxon>
    </lineage>
</organism>
<evidence type="ECO:0000313" key="2">
    <source>
        <dbReference type="Proteomes" id="UP001151760"/>
    </source>
</evidence>
<reference evidence="1" key="2">
    <citation type="submission" date="2022-01" db="EMBL/GenBank/DDBJ databases">
        <authorList>
            <person name="Yamashiro T."/>
            <person name="Shiraishi A."/>
            <person name="Satake H."/>
            <person name="Nakayama K."/>
        </authorList>
    </citation>
    <scope>NUCLEOTIDE SEQUENCE</scope>
</reference>
<comment type="caution">
    <text evidence="1">The sequence shown here is derived from an EMBL/GenBank/DDBJ whole genome shotgun (WGS) entry which is preliminary data.</text>
</comment>
<dbReference type="EMBL" id="BQNB010019159">
    <property type="protein sequence ID" value="GJT82349.1"/>
    <property type="molecule type" value="Genomic_DNA"/>
</dbReference>
<sequence>MATFPCLEELAMATNSRSLFDGMMIYFEREMMIDLEFAADLHNLWVQFINRTNDRKLFISELEGVPPSLMSYNYCQFLHQIQENDFIKMLELRKMITETYRQMHKKIDFASVMKNM</sequence>
<reference evidence="1" key="1">
    <citation type="journal article" date="2022" name="Int. J. Mol. Sci.">
        <title>Draft Genome of Tanacetum Coccineum: Genomic Comparison of Closely Related Tanacetum-Family Plants.</title>
        <authorList>
            <person name="Yamashiro T."/>
            <person name="Shiraishi A."/>
            <person name="Nakayama K."/>
            <person name="Satake H."/>
        </authorList>
    </citation>
    <scope>NUCLEOTIDE SEQUENCE</scope>
</reference>
<proteinExistence type="predicted"/>
<keyword evidence="2" id="KW-1185">Reference proteome</keyword>